<dbReference type="EMBL" id="MEIU01000006">
    <property type="protein sequence ID" value="PIT62260.1"/>
    <property type="molecule type" value="Genomic_DNA"/>
</dbReference>
<organism evidence="1 2">
    <name type="scientific">Snodgrassella alvi</name>
    <dbReference type="NCBI Taxonomy" id="1196083"/>
    <lineage>
        <taxon>Bacteria</taxon>
        <taxon>Pseudomonadati</taxon>
        <taxon>Pseudomonadota</taxon>
        <taxon>Betaproteobacteria</taxon>
        <taxon>Neisseriales</taxon>
        <taxon>Neisseriaceae</taxon>
        <taxon>Snodgrassella</taxon>
    </lineage>
</organism>
<dbReference type="Proteomes" id="UP000230463">
    <property type="component" value="Unassembled WGS sequence"/>
</dbReference>
<gene>
    <name evidence="1" type="ORF">BHC57_01235</name>
</gene>
<evidence type="ECO:0000313" key="2">
    <source>
        <dbReference type="Proteomes" id="UP000230463"/>
    </source>
</evidence>
<evidence type="ECO:0000313" key="1">
    <source>
        <dbReference type="EMBL" id="PIT62260.1"/>
    </source>
</evidence>
<accession>A0A855FP34</accession>
<name>A0A855FP34_9NEIS</name>
<protein>
    <submittedName>
        <fullName evidence="1">Uncharacterized protein</fullName>
    </submittedName>
</protein>
<comment type="caution">
    <text evidence="1">The sequence shown here is derived from an EMBL/GenBank/DDBJ whole genome shotgun (WGS) entry which is preliminary data.</text>
</comment>
<sequence>MWRNIKIENVRIERLAGDYFVWMIDIVPYAKMKIRVYENASGQFRGLTDLCVKRKHNGKFENASGKGSTIEEVIINTIKNFETILEEENIKSLEPQDIDYLNWTDF</sequence>
<reference evidence="1 2" key="1">
    <citation type="journal article" date="2017" name="MBio">
        <title>Type VI secretion-mediated competition in the bee gut microbiome.</title>
        <authorList>
            <person name="Steele M.I."/>
            <person name="Kwong W.K."/>
            <person name="Powell J.E."/>
            <person name="Whiteley M."/>
            <person name="Moran N.A."/>
        </authorList>
    </citation>
    <scope>NUCLEOTIDE SEQUENCE [LARGE SCALE GENOMIC DNA]</scope>
    <source>
        <strain evidence="1 2">HK3</strain>
    </source>
</reference>
<proteinExistence type="predicted"/>
<dbReference type="AlphaFoldDB" id="A0A855FP34"/>
<dbReference type="RefSeq" id="WP_100123138.1">
    <property type="nucleotide sequence ID" value="NZ_MEIO01000054.1"/>
</dbReference>